<dbReference type="PANTHER" id="PTHR46832:SF1">
    <property type="entry name" value="5'-METHYLTHIOADENOSINE_S-ADENOSYLHOMOCYSTEINE NUCLEOSIDASE"/>
    <property type="match status" value="1"/>
</dbReference>
<sequence>MPIVDAVVIGAMEEEVRPFLAPAAQAGADVGAGHARARLVALGDTRVLLVRSGIGLVNAASATVHALTTVRPRAVVSTGSAGGLAAVVRVGDVIVGDDYTYGFADATAFGYVRGQVPGMPVSYPADADLLGLARAGVLGDGTLRVGQMLSGDSFVTAANVTEVREAFPSALSTDMESTAIAQVCHSFGVPFLSVRGVSDLCGPAAGEDFHLGVDEAASRAAAVVRAVVGA</sequence>
<evidence type="ECO:0000256" key="3">
    <source>
        <dbReference type="ARBA" id="ARBA00022605"/>
    </source>
</evidence>
<feature type="domain" description="Nucleoside phosphorylase" evidence="6">
    <location>
        <begin position="6"/>
        <end position="228"/>
    </location>
</feature>
<dbReference type="GO" id="GO:0019509">
    <property type="term" value="P:L-methionine salvage from methylthioadenosine"/>
    <property type="evidence" value="ECO:0007669"/>
    <property type="project" value="UniProtKB-UniPathway"/>
</dbReference>
<accession>A0A552WUC3</accession>
<dbReference type="SUPFAM" id="SSF53167">
    <property type="entry name" value="Purine and uridine phosphorylases"/>
    <property type="match status" value="1"/>
</dbReference>
<dbReference type="Gene3D" id="3.40.50.1580">
    <property type="entry name" value="Nucleoside phosphorylase domain"/>
    <property type="match status" value="1"/>
</dbReference>
<comment type="caution">
    <text evidence="7">The sequence shown here is derived from an EMBL/GenBank/DDBJ whole genome shotgun (WGS) entry which is preliminary data.</text>
</comment>
<dbReference type="CDD" id="cd09008">
    <property type="entry name" value="MTAN"/>
    <property type="match status" value="1"/>
</dbReference>
<dbReference type="EMBL" id="VJXR01000010">
    <property type="protein sequence ID" value="TRW46448.1"/>
    <property type="molecule type" value="Genomic_DNA"/>
</dbReference>
<keyword evidence="4 7" id="KW-0378">Hydrolase</keyword>
<dbReference type="InterPro" id="IPR000845">
    <property type="entry name" value="Nucleoside_phosphorylase_d"/>
</dbReference>
<reference evidence="7 8" key="1">
    <citation type="submission" date="2019-07" db="EMBL/GenBank/DDBJ databases">
        <title>Georgenia wutianyii sp. nov. and Georgenia *** sp. nov. isolated from plateau pika (Ochotona curzoniae) in the Qinghai-Tibet plateau of China.</title>
        <authorList>
            <person name="Tian Z."/>
        </authorList>
    </citation>
    <scope>NUCLEOTIDE SEQUENCE [LARGE SCALE GENOMIC DNA]</scope>
    <source>
        <strain evidence="7 8">Z446</strain>
    </source>
</reference>
<name>A0A552WUC3_9MICO</name>
<dbReference type="GO" id="GO:0019284">
    <property type="term" value="P:L-methionine salvage from S-adenosylmethionine"/>
    <property type="evidence" value="ECO:0007669"/>
    <property type="project" value="TreeGrafter"/>
</dbReference>
<evidence type="ECO:0000256" key="4">
    <source>
        <dbReference type="ARBA" id="ARBA00022801"/>
    </source>
</evidence>
<protein>
    <recommendedName>
        <fullName evidence="2">adenosylhomocysteine nucleosidase</fullName>
        <ecNumber evidence="2">3.2.2.9</ecNumber>
    </recommendedName>
</protein>
<dbReference type="AlphaFoldDB" id="A0A552WUC3"/>
<dbReference type="PANTHER" id="PTHR46832">
    <property type="entry name" value="5'-METHYLTHIOADENOSINE/S-ADENOSYLHOMOCYSTEINE NUCLEOSIDASE"/>
    <property type="match status" value="1"/>
</dbReference>
<evidence type="ECO:0000256" key="1">
    <source>
        <dbReference type="ARBA" id="ARBA00004945"/>
    </source>
</evidence>
<organism evidence="7 8">
    <name type="scientific">Georgenia yuyongxinii</name>
    <dbReference type="NCBI Taxonomy" id="2589797"/>
    <lineage>
        <taxon>Bacteria</taxon>
        <taxon>Bacillati</taxon>
        <taxon>Actinomycetota</taxon>
        <taxon>Actinomycetes</taxon>
        <taxon>Micrococcales</taxon>
        <taxon>Bogoriellaceae</taxon>
        <taxon>Georgenia</taxon>
    </lineage>
</organism>
<evidence type="ECO:0000256" key="2">
    <source>
        <dbReference type="ARBA" id="ARBA00011974"/>
    </source>
</evidence>
<dbReference type="UniPathway" id="UPA00904">
    <property type="reaction ID" value="UER00871"/>
</dbReference>
<dbReference type="InterPro" id="IPR010049">
    <property type="entry name" value="MTA_SAH_Nsdase"/>
</dbReference>
<keyword evidence="5" id="KW-0486">Methionine biosynthesis</keyword>
<evidence type="ECO:0000313" key="7">
    <source>
        <dbReference type="EMBL" id="TRW46448.1"/>
    </source>
</evidence>
<keyword evidence="8" id="KW-1185">Reference proteome</keyword>
<keyword evidence="3" id="KW-0028">Amino-acid biosynthesis</keyword>
<evidence type="ECO:0000259" key="6">
    <source>
        <dbReference type="Pfam" id="PF01048"/>
    </source>
</evidence>
<dbReference type="InterPro" id="IPR035994">
    <property type="entry name" value="Nucleoside_phosphorylase_sf"/>
</dbReference>
<dbReference type="GO" id="GO:0008930">
    <property type="term" value="F:methylthioadenosine nucleosidase activity"/>
    <property type="evidence" value="ECO:0007669"/>
    <property type="project" value="InterPro"/>
</dbReference>
<dbReference type="GO" id="GO:0005829">
    <property type="term" value="C:cytosol"/>
    <property type="evidence" value="ECO:0007669"/>
    <property type="project" value="TreeGrafter"/>
</dbReference>
<evidence type="ECO:0000256" key="5">
    <source>
        <dbReference type="ARBA" id="ARBA00023167"/>
    </source>
</evidence>
<proteinExistence type="predicted"/>
<dbReference type="Pfam" id="PF01048">
    <property type="entry name" value="PNP_UDP_1"/>
    <property type="match status" value="1"/>
</dbReference>
<dbReference type="GO" id="GO:0008782">
    <property type="term" value="F:adenosylhomocysteine nucleosidase activity"/>
    <property type="evidence" value="ECO:0007669"/>
    <property type="project" value="UniProtKB-EC"/>
</dbReference>
<dbReference type="NCBIfam" id="TIGR01704">
    <property type="entry name" value="MTA_SAH-Nsdase"/>
    <property type="match status" value="1"/>
</dbReference>
<dbReference type="Proteomes" id="UP000318693">
    <property type="component" value="Unassembled WGS sequence"/>
</dbReference>
<dbReference type="EC" id="3.2.2.9" evidence="2"/>
<dbReference type="GO" id="GO:0009164">
    <property type="term" value="P:nucleoside catabolic process"/>
    <property type="evidence" value="ECO:0007669"/>
    <property type="project" value="InterPro"/>
</dbReference>
<gene>
    <name evidence="7" type="primary">mtnN</name>
    <name evidence="7" type="ORF">FJ693_05785</name>
</gene>
<comment type="pathway">
    <text evidence="1">Amino-acid biosynthesis; L-methionine biosynthesis via salvage pathway; S-methyl-5-thio-alpha-D-ribose 1-phosphate from S-methyl-5'-thioadenosine (hydrolase route): step 1/2.</text>
</comment>
<evidence type="ECO:0000313" key="8">
    <source>
        <dbReference type="Proteomes" id="UP000318693"/>
    </source>
</evidence>
<keyword evidence="7" id="KW-0326">Glycosidase</keyword>